<name>A0A6I3SNL7_HELMO</name>
<dbReference type="CDD" id="cd01990">
    <property type="entry name" value="LarE-like"/>
    <property type="match status" value="1"/>
</dbReference>
<keyword evidence="3" id="KW-1185">Reference proteome</keyword>
<evidence type="ECO:0000313" key="3">
    <source>
        <dbReference type="Proteomes" id="UP000430670"/>
    </source>
</evidence>
<dbReference type="PANTHER" id="PTHR43169">
    <property type="entry name" value="EXSB FAMILY PROTEIN"/>
    <property type="match status" value="1"/>
</dbReference>
<dbReference type="OrthoDB" id="9776919at2"/>
<dbReference type="Gene3D" id="3.40.50.620">
    <property type="entry name" value="HUPs"/>
    <property type="match status" value="1"/>
</dbReference>
<gene>
    <name evidence="2" type="primary">larE</name>
    <name evidence="2" type="ORF">GJ688_16740</name>
</gene>
<dbReference type="InterPro" id="IPR005232">
    <property type="entry name" value="LarE"/>
</dbReference>
<sequence length="304" mass="33818">MKLHRHADLSDIQTESLHKYSQLREILLQIPSALLAFSGGVDSTFLLAAWHDTWAKSKSNEPYPSVIVTPTSSITPRMLACTVASPLLPQGTLDLTLSLTQQIGAEYRVVHMDPLSSTLVSSNPPDRCYHCKKMIFQSLNELASAEGLPLVLNGEQVDDHLDFRPGHRALKELGIRSPLVEAGMGKKHVRCLSQMMGLPTWDHPSMACLASRIPYGTPLDQQKLLQVDEAERYLRSIGYNNIRVRHHGEIARIEAGDSIEKFLDSSLTSSIVAKLKSLGFRYVTIDLEGYRTGSLNPEMDESDR</sequence>
<reference evidence="2 3" key="1">
    <citation type="submission" date="2019-11" db="EMBL/GenBank/DDBJ databases">
        <title>Whole-genome sequence of a the green, strictly anaerobic photosynthetic bacterium Heliobacillus mobilis DSM 6151.</title>
        <authorList>
            <person name="Kyndt J.A."/>
            <person name="Meyer T.E."/>
        </authorList>
    </citation>
    <scope>NUCLEOTIDE SEQUENCE [LARGE SCALE GENOMIC DNA]</scope>
    <source>
        <strain evidence="2 3">DSM 6151</strain>
    </source>
</reference>
<accession>A0A6I3SNL7</accession>
<dbReference type="PANTHER" id="PTHR43169:SF2">
    <property type="entry name" value="NAD_GMP SYNTHASE DOMAIN-CONTAINING PROTEIN"/>
    <property type="match status" value="1"/>
</dbReference>
<dbReference type="InterPro" id="IPR052188">
    <property type="entry name" value="Ni-pincer_cofactor_biosynth"/>
</dbReference>
<protein>
    <submittedName>
        <fullName evidence="2">ATP-dependent sacrificial sulfur transferase LarE</fullName>
    </submittedName>
</protein>
<comment type="caution">
    <text evidence="2">The sequence shown here is derived from an EMBL/GenBank/DDBJ whole genome shotgun (WGS) entry which is preliminary data.</text>
</comment>
<dbReference type="PIRSF" id="PIRSF006661">
    <property type="entry name" value="PP-lp_UCP006661"/>
    <property type="match status" value="1"/>
</dbReference>
<dbReference type="GO" id="GO:0016783">
    <property type="term" value="F:sulfurtransferase activity"/>
    <property type="evidence" value="ECO:0007669"/>
    <property type="project" value="InterPro"/>
</dbReference>
<dbReference type="SUPFAM" id="SSF52402">
    <property type="entry name" value="Adenine nucleotide alpha hydrolases-like"/>
    <property type="match status" value="1"/>
</dbReference>
<dbReference type="AlphaFoldDB" id="A0A6I3SNL7"/>
<proteinExistence type="predicted"/>
<dbReference type="Proteomes" id="UP000430670">
    <property type="component" value="Unassembled WGS sequence"/>
</dbReference>
<dbReference type="InterPro" id="IPR014729">
    <property type="entry name" value="Rossmann-like_a/b/a_fold"/>
</dbReference>
<dbReference type="NCBIfam" id="TIGR00268">
    <property type="entry name" value="ATP-dependent sacrificial sulfur transferase LarE"/>
    <property type="match status" value="1"/>
</dbReference>
<evidence type="ECO:0000256" key="1">
    <source>
        <dbReference type="PIRSR" id="PIRSR006661-1"/>
    </source>
</evidence>
<dbReference type="EMBL" id="WNKU01000029">
    <property type="protein sequence ID" value="MTV50588.1"/>
    <property type="molecule type" value="Genomic_DNA"/>
</dbReference>
<evidence type="ECO:0000313" key="2">
    <source>
        <dbReference type="EMBL" id="MTV50588.1"/>
    </source>
</evidence>
<dbReference type="RefSeq" id="WP_155477670.1">
    <property type="nucleotide sequence ID" value="NZ_WNKU01000029.1"/>
</dbReference>
<feature type="active site" description="Nucleophile and sulfur donor" evidence="1">
    <location>
        <position position="208"/>
    </location>
</feature>
<organism evidence="2 3">
    <name type="scientific">Heliobacterium mobile</name>
    <name type="common">Heliobacillus mobilis</name>
    <dbReference type="NCBI Taxonomy" id="28064"/>
    <lineage>
        <taxon>Bacteria</taxon>
        <taxon>Bacillati</taxon>
        <taxon>Bacillota</taxon>
        <taxon>Clostridia</taxon>
        <taxon>Eubacteriales</taxon>
        <taxon>Heliobacteriaceae</taxon>
        <taxon>Heliobacterium</taxon>
    </lineage>
</organism>
<keyword evidence="2" id="KW-0808">Transferase</keyword>